<dbReference type="EMBL" id="JAQQBS010001425">
    <property type="protein sequence ID" value="KAK0157620.1"/>
    <property type="molecule type" value="Genomic_DNA"/>
</dbReference>
<dbReference type="Gene3D" id="1.10.10.60">
    <property type="entry name" value="Homeodomain-like"/>
    <property type="match status" value="1"/>
</dbReference>
<evidence type="ECO:0000313" key="3">
    <source>
        <dbReference type="EMBL" id="KAK0157620.1"/>
    </source>
</evidence>
<proteinExistence type="predicted"/>
<dbReference type="Proteomes" id="UP001168990">
    <property type="component" value="Unassembled WGS sequence"/>
</dbReference>
<evidence type="ECO:0000313" key="4">
    <source>
        <dbReference type="Proteomes" id="UP001168990"/>
    </source>
</evidence>
<reference evidence="3" key="1">
    <citation type="journal article" date="2023" name="bioRxiv">
        <title>Scaffold-level genome assemblies of two parasitoid biocontrol wasps reveal the parthenogenesis mechanism and an associated novel virus.</title>
        <authorList>
            <person name="Inwood S."/>
            <person name="Skelly J."/>
            <person name="Guhlin J."/>
            <person name="Harrop T."/>
            <person name="Goldson S."/>
            <person name="Dearden P."/>
        </authorList>
    </citation>
    <scope>NUCLEOTIDE SEQUENCE</scope>
    <source>
        <strain evidence="3">Irish</strain>
        <tissue evidence="3">Whole body</tissue>
    </source>
</reference>
<dbReference type="GO" id="GO:0003677">
    <property type="term" value="F:DNA binding"/>
    <property type="evidence" value="ECO:0007669"/>
    <property type="project" value="InterPro"/>
</dbReference>
<dbReference type="Pfam" id="PF05225">
    <property type="entry name" value="HTH_psq"/>
    <property type="match status" value="1"/>
</dbReference>
<gene>
    <name evidence="3" type="ORF">PV328_011335</name>
</gene>
<reference evidence="3" key="2">
    <citation type="submission" date="2023-03" db="EMBL/GenBank/DDBJ databases">
        <authorList>
            <person name="Inwood S.N."/>
            <person name="Skelly J.G."/>
            <person name="Guhlin J."/>
            <person name="Harrop T.W.R."/>
            <person name="Goldson S.G."/>
            <person name="Dearden P.K."/>
        </authorList>
    </citation>
    <scope>NUCLEOTIDE SEQUENCE</scope>
    <source>
        <strain evidence="3">Irish</strain>
        <tissue evidence="3">Whole body</tissue>
    </source>
</reference>
<feature type="domain" description="HTH psq-type" evidence="2">
    <location>
        <begin position="16"/>
        <end position="52"/>
    </location>
</feature>
<dbReference type="AlphaFoldDB" id="A0AA39EXV5"/>
<dbReference type="Pfam" id="PF03184">
    <property type="entry name" value="DDE_1"/>
    <property type="match status" value="1"/>
</dbReference>
<name>A0AA39EXV5_9HYME</name>
<sequence length="506" mass="58491">MSQTTPQNKLRLKWDDGAMVKAVTALRNQIMGLSEAARHFDVPKWTLKQLARETHLSSHEAVMKMMERRSALPDTVELDLINYLHFMKTYFYGYSQLEVRRMAYQVAKKHGIDHYFCRKVAGISWASQFIRRRSKILNSNKCFRQPKGLQCENVNLFYNLLEEQYKKFNCTPDRIWCVDKIALSMVQSDIIKTINSKNNSRADPFAIKKYGPVTTVVCAMNAAGLYFTPMLIFPFEKISQSLVIGAPRGSIGIAHPSGCMQPHLFIVWLKHFIAKTKPTKKSPVLLIVDGHHSYMKNIEFIDLARDNHVIIISLPYHSSDKLQPLKKLFMRQLWTDYCNQVVQLTNNKKPLGPYNVAELFGNAYHKCMTQDNAVDGFKSTGIWPLNRINIVEDDSCIEVEKQSVNTEPEVICIDSEQRKIGCSSHDTPEIIEIETEAMQERDNFNYVNDEEVNEMGRFITINSSDEIKVIFEHKELQIEHWSSDEGSGYLEYYIENDDWLKKNVHV</sequence>
<organism evidence="3 4">
    <name type="scientific">Microctonus aethiopoides</name>
    <dbReference type="NCBI Taxonomy" id="144406"/>
    <lineage>
        <taxon>Eukaryota</taxon>
        <taxon>Metazoa</taxon>
        <taxon>Ecdysozoa</taxon>
        <taxon>Arthropoda</taxon>
        <taxon>Hexapoda</taxon>
        <taxon>Insecta</taxon>
        <taxon>Pterygota</taxon>
        <taxon>Neoptera</taxon>
        <taxon>Endopterygota</taxon>
        <taxon>Hymenoptera</taxon>
        <taxon>Apocrita</taxon>
        <taxon>Ichneumonoidea</taxon>
        <taxon>Braconidae</taxon>
        <taxon>Euphorinae</taxon>
        <taxon>Microctonus</taxon>
    </lineage>
</organism>
<dbReference type="InterPro" id="IPR004875">
    <property type="entry name" value="DDE_SF_endonuclease_dom"/>
</dbReference>
<evidence type="ECO:0008006" key="5">
    <source>
        <dbReference type="Google" id="ProtNLM"/>
    </source>
</evidence>
<evidence type="ECO:0000259" key="1">
    <source>
        <dbReference type="Pfam" id="PF03184"/>
    </source>
</evidence>
<comment type="caution">
    <text evidence="3">The sequence shown here is derived from an EMBL/GenBank/DDBJ whole genome shotgun (WGS) entry which is preliminary data.</text>
</comment>
<accession>A0AA39EXV5</accession>
<protein>
    <recommendedName>
        <fullName evidence="5">DDE-1 domain-containing protein</fullName>
    </recommendedName>
</protein>
<evidence type="ECO:0000259" key="2">
    <source>
        <dbReference type="Pfam" id="PF05225"/>
    </source>
</evidence>
<dbReference type="InterPro" id="IPR007889">
    <property type="entry name" value="HTH_Psq"/>
</dbReference>
<keyword evidence="4" id="KW-1185">Reference proteome</keyword>
<feature type="domain" description="DDE-1" evidence="1">
    <location>
        <begin position="213"/>
        <end position="348"/>
    </location>
</feature>